<evidence type="ECO:0000313" key="2">
    <source>
        <dbReference type="EMBL" id="HHR34216.1"/>
    </source>
</evidence>
<dbReference type="EMBL" id="DRXW01000283">
    <property type="protein sequence ID" value="HHR34216.1"/>
    <property type="molecule type" value="Genomic_DNA"/>
</dbReference>
<proteinExistence type="predicted"/>
<reference evidence="2" key="1">
    <citation type="journal article" date="2020" name="mSystems">
        <title>Genome- and Community-Level Interaction Insights into Carbon Utilization and Element Cycling Functions of Hydrothermarchaeota in Hydrothermal Sediment.</title>
        <authorList>
            <person name="Zhou Z."/>
            <person name="Liu Y."/>
            <person name="Xu W."/>
            <person name="Pan J."/>
            <person name="Luo Z.H."/>
            <person name="Li M."/>
        </authorList>
    </citation>
    <scope>NUCLEOTIDE SEQUENCE [LARGE SCALE GENOMIC DNA]</scope>
    <source>
        <strain evidence="2">SpSt-1088</strain>
    </source>
</reference>
<evidence type="ECO:0000256" key="1">
    <source>
        <dbReference type="SAM" id="Phobius"/>
    </source>
</evidence>
<protein>
    <submittedName>
        <fullName evidence="2">Uncharacterized protein</fullName>
    </submittedName>
</protein>
<sequence length="186" mass="22153">MEKLNLSDGKVKVLKLRNFLLLLLFCFLPSLAFIFVSYQFKVMKVSELIGKYPVIFNNISEFNIASIENQIKNLQSSFQKRSTEIDKANLEIKRYLFDLYKDTYFLKYFSKLSSSVPNKIFLREMLYDGTRVYIDFYEYGLDTRIATSTVYQDFSKLYKNVSFQLVEERVFFSNTKYFHYILEGTK</sequence>
<keyword evidence="1" id="KW-0812">Transmembrane</keyword>
<gene>
    <name evidence="2" type="ORF">ENM46_04655</name>
</gene>
<keyword evidence="1" id="KW-0472">Membrane</keyword>
<keyword evidence="1" id="KW-1133">Transmembrane helix</keyword>
<feature type="transmembrane region" description="Helical" evidence="1">
    <location>
        <begin position="20"/>
        <end position="38"/>
    </location>
</feature>
<dbReference type="AlphaFoldDB" id="A0A7C5U6A0"/>
<accession>A0A7C5U6A0</accession>
<comment type="caution">
    <text evidence="2">The sequence shown here is derived from an EMBL/GenBank/DDBJ whole genome shotgun (WGS) entry which is preliminary data.</text>
</comment>
<name>A0A7C5U6A0_9BACT</name>
<organism evidence="2">
    <name type="scientific">Fervidobacterium nodosum</name>
    <dbReference type="NCBI Taxonomy" id="2424"/>
    <lineage>
        <taxon>Bacteria</taxon>
        <taxon>Thermotogati</taxon>
        <taxon>Thermotogota</taxon>
        <taxon>Thermotogae</taxon>
        <taxon>Thermotogales</taxon>
        <taxon>Fervidobacteriaceae</taxon>
        <taxon>Fervidobacterium</taxon>
    </lineage>
</organism>